<protein>
    <submittedName>
        <fullName evidence="1">Uncharacterized protein</fullName>
    </submittedName>
</protein>
<proteinExistence type="predicted"/>
<accession>A0A8H7YE28</accession>
<name>A0A8H7YE28_AJECA</name>
<dbReference type="EMBL" id="JAEVHI010000007">
    <property type="protein sequence ID" value="KAG5287894.1"/>
    <property type="molecule type" value="Genomic_DNA"/>
</dbReference>
<sequence length="96" mass="10956">MSSAYGGTRFPLLFTLKSISPQLELSGSSVLRILGERNLVCTIEAFTLDFLETTFQVPFCFRFLTAVYWLEFYGHLFFFSLLPIARLPFIPCSISN</sequence>
<evidence type="ECO:0000313" key="2">
    <source>
        <dbReference type="Proteomes" id="UP000670092"/>
    </source>
</evidence>
<evidence type="ECO:0000313" key="1">
    <source>
        <dbReference type="EMBL" id="KAG5287894.1"/>
    </source>
</evidence>
<comment type="caution">
    <text evidence="1">The sequence shown here is derived from an EMBL/GenBank/DDBJ whole genome shotgun (WGS) entry which is preliminary data.</text>
</comment>
<gene>
    <name evidence="1" type="ORF">I7I52_11819</name>
</gene>
<reference evidence="1 2" key="1">
    <citation type="submission" date="2021-01" db="EMBL/GenBank/DDBJ databases">
        <title>Chromosome-level genome assembly of a human fungal pathogen reveals clustering of transcriptionally co-regulated genes.</title>
        <authorList>
            <person name="Voorhies M."/>
            <person name="Cohen S."/>
            <person name="Shea T.P."/>
            <person name="Petrus S."/>
            <person name="Munoz J.F."/>
            <person name="Poplawski S."/>
            <person name="Goldman W.E."/>
            <person name="Michael T."/>
            <person name="Cuomo C.A."/>
            <person name="Sil A."/>
            <person name="Beyhan S."/>
        </authorList>
    </citation>
    <scope>NUCLEOTIDE SEQUENCE [LARGE SCALE GENOMIC DNA]</scope>
    <source>
        <strain evidence="1 2">G184AR</strain>
    </source>
</reference>
<dbReference type="Proteomes" id="UP000670092">
    <property type="component" value="Unassembled WGS sequence"/>
</dbReference>
<organism evidence="1 2">
    <name type="scientific">Ajellomyces capsulatus</name>
    <name type="common">Darling's disease fungus</name>
    <name type="synonym">Histoplasma capsulatum</name>
    <dbReference type="NCBI Taxonomy" id="5037"/>
    <lineage>
        <taxon>Eukaryota</taxon>
        <taxon>Fungi</taxon>
        <taxon>Dikarya</taxon>
        <taxon>Ascomycota</taxon>
        <taxon>Pezizomycotina</taxon>
        <taxon>Eurotiomycetes</taxon>
        <taxon>Eurotiomycetidae</taxon>
        <taxon>Onygenales</taxon>
        <taxon>Ajellomycetaceae</taxon>
        <taxon>Histoplasma</taxon>
    </lineage>
</organism>
<dbReference type="AlphaFoldDB" id="A0A8H7YE28"/>
<dbReference type="VEuPathDB" id="FungiDB:I7I52_11819"/>